<keyword evidence="9" id="KW-1185">Reference proteome</keyword>
<comment type="similarity">
    <text evidence="1 6">Belongs to the thioredoxin family.</text>
</comment>
<dbReference type="Proteomes" id="UP001344632">
    <property type="component" value="Unassembled WGS sequence"/>
</dbReference>
<dbReference type="Gene3D" id="3.40.30.10">
    <property type="entry name" value="Glutaredoxin"/>
    <property type="match status" value="1"/>
</dbReference>
<organism evidence="8 9">
    <name type="scientific">Paenibacillus dokdonensis</name>
    <dbReference type="NCBI Taxonomy" id="2567944"/>
    <lineage>
        <taxon>Bacteria</taxon>
        <taxon>Bacillati</taxon>
        <taxon>Bacillota</taxon>
        <taxon>Bacilli</taxon>
        <taxon>Bacillales</taxon>
        <taxon>Paenibacillaceae</taxon>
        <taxon>Paenibacillus</taxon>
    </lineage>
</organism>
<evidence type="ECO:0000313" key="9">
    <source>
        <dbReference type="Proteomes" id="UP001344632"/>
    </source>
</evidence>
<sequence length="106" mass="11822">MSIETINASTFQSAIREKDVTFVDFVTKWCPPCKVLLPILEELSNEEGDRLSILKVDCDKSPEIAAEFGVMSTPTVIVFRNGEPMDKLIGLRPKGVYQAALARYVE</sequence>
<dbReference type="Pfam" id="PF00085">
    <property type="entry name" value="Thioredoxin"/>
    <property type="match status" value="1"/>
</dbReference>
<dbReference type="PROSITE" id="PS51352">
    <property type="entry name" value="THIOREDOXIN_2"/>
    <property type="match status" value="1"/>
</dbReference>
<dbReference type="PANTHER" id="PTHR45663">
    <property type="entry name" value="GEO12009P1"/>
    <property type="match status" value="1"/>
</dbReference>
<evidence type="ECO:0000256" key="6">
    <source>
        <dbReference type="PIRNR" id="PIRNR000077"/>
    </source>
</evidence>
<protein>
    <recommendedName>
        <fullName evidence="6">Thioredoxin</fullName>
    </recommendedName>
</protein>
<dbReference type="PANTHER" id="PTHR45663:SF11">
    <property type="entry name" value="GEO12009P1"/>
    <property type="match status" value="1"/>
</dbReference>
<reference evidence="8 9" key="1">
    <citation type="submission" date="2023-03" db="EMBL/GenBank/DDBJ databases">
        <title>Bacillus Genome Sequencing.</title>
        <authorList>
            <person name="Dunlap C."/>
        </authorList>
    </citation>
    <scope>NUCLEOTIDE SEQUENCE [LARGE SCALE GENOMIC DNA]</scope>
    <source>
        <strain evidence="8 9">BD-525</strain>
    </source>
</reference>
<dbReference type="InterPro" id="IPR005746">
    <property type="entry name" value="Thioredoxin"/>
</dbReference>
<evidence type="ECO:0000256" key="2">
    <source>
        <dbReference type="ARBA" id="ARBA00022448"/>
    </source>
</evidence>
<keyword evidence="3" id="KW-0249">Electron transport</keyword>
<dbReference type="PIRSF" id="PIRSF000077">
    <property type="entry name" value="Thioredoxin"/>
    <property type="match status" value="1"/>
</dbReference>
<dbReference type="RefSeq" id="WP_326090983.1">
    <property type="nucleotide sequence ID" value="NZ_JARLKZ010000023.1"/>
</dbReference>
<comment type="caution">
    <text evidence="8">The sequence shown here is derived from an EMBL/GenBank/DDBJ whole genome shotgun (WGS) entry which is preliminary data.</text>
</comment>
<evidence type="ECO:0000256" key="4">
    <source>
        <dbReference type="ARBA" id="ARBA00023157"/>
    </source>
</evidence>
<proteinExistence type="inferred from homology"/>
<evidence type="ECO:0000256" key="1">
    <source>
        <dbReference type="ARBA" id="ARBA00008987"/>
    </source>
</evidence>
<evidence type="ECO:0000313" key="8">
    <source>
        <dbReference type="EMBL" id="MEC0243255.1"/>
    </source>
</evidence>
<dbReference type="SUPFAM" id="SSF52833">
    <property type="entry name" value="Thioredoxin-like"/>
    <property type="match status" value="1"/>
</dbReference>
<evidence type="ECO:0000256" key="3">
    <source>
        <dbReference type="ARBA" id="ARBA00022982"/>
    </source>
</evidence>
<keyword evidence="4" id="KW-1015">Disulfide bond</keyword>
<dbReference type="EMBL" id="JARLKZ010000023">
    <property type="protein sequence ID" value="MEC0243255.1"/>
    <property type="molecule type" value="Genomic_DNA"/>
</dbReference>
<dbReference type="InterPro" id="IPR013766">
    <property type="entry name" value="Thioredoxin_domain"/>
</dbReference>
<dbReference type="InterPro" id="IPR036249">
    <property type="entry name" value="Thioredoxin-like_sf"/>
</dbReference>
<feature type="domain" description="Thioredoxin" evidence="7">
    <location>
        <begin position="1"/>
        <end position="106"/>
    </location>
</feature>
<keyword evidence="5" id="KW-0676">Redox-active center</keyword>
<evidence type="ECO:0000259" key="7">
    <source>
        <dbReference type="PROSITE" id="PS51352"/>
    </source>
</evidence>
<name>A0ABU6GU22_9BACL</name>
<dbReference type="PRINTS" id="PR00421">
    <property type="entry name" value="THIOREDOXIN"/>
</dbReference>
<gene>
    <name evidence="8" type="ORF">P4H66_25915</name>
</gene>
<accession>A0ABU6GU22</accession>
<dbReference type="CDD" id="cd02947">
    <property type="entry name" value="TRX_family"/>
    <property type="match status" value="1"/>
</dbReference>
<evidence type="ECO:0000256" key="5">
    <source>
        <dbReference type="ARBA" id="ARBA00023284"/>
    </source>
</evidence>
<keyword evidence="2" id="KW-0813">Transport</keyword>